<dbReference type="Proteomes" id="UP000249748">
    <property type="component" value="Unassembled WGS sequence"/>
</dbReference>
<dbReference type="EMBL" id="KZ824535">
    <property type="protein sequence ID" value="RAK94067.1"/>
    <property type="molecule type" value="Genomic_DNA"/>
</dbReference>
<keyword evidence="2" id="KW-1185">Reference proteome</keyword>
<reference evidence="1" key="1">
    <citation type="submission" date="2018-02" db="EMBL/GenBank/DDBJ databases">
        <title>The genomes of Aspergillus section Nigri reveals drivers in fungal speciation.</title>
        <authorList>
            <consortium name="DOE Joint Genome Institute"/>
            <person name="Vesth T.C."/>
            <person name="Nybo J."/>
            <person name="Theobald S."/>
            <person name="Brandl J."/>
            <person name="Frisvad J.C."/>
            <person name="Nielsen K.F."/>
            <person name="Lyhne E.K."/>
            <person name="Kogle M.E."/>
            <person name="Kuo A."/>
            <person name="Riley R."/>
            <person name="Clum A."/>
            <person name="Nolan M."/>
            <person name="Lipzen A."/>
            <person name="Salamov A."/>
            <person name="Henrissat B."/>
            <person name="Wiebenga A."/>
            <person name="De vries R.P."/>
            <person name="Grigoriev I.V."/>
            <person name="Mortensen U.H."/>
            <person name="Andersen M.R."/>
            <person name="Baker S.E."/>
        </authorList>
    </citation>
    <scope>NUCLEOTIDE SEQUENCE</scope>
    <source>
        <strain evidence="1">CBS 115574</strain>
    </source>
</reference>
<name>A0ACD1IUG6_9EURO</name>
<organism evidence="1 2">
    <name type="scientific">Aspergillus costaricaensis CBS 115574</name>
    <dbReference type="NCBI Taxonomy" id="1448317"/>
    <lineage>
        <taxon>Eukaryota</taxon>
        <taxon>Fungi</taxon>
        <taxon>Dikarya</taxon>
        <taxon>Ascomycota</taxon>
        <taxon>Pezizomycotina</taxon>
        <taxon>Eurotiomycetes</taxon>
        <taxon>Eurotiomycetidae</taxon>
        <taxon>Eurotiales</taxon>
        <taxon>Aspergillaceae</taxon>
        <taxon>Aspergillus</taxon>
        <taxon>Aspergillus subgen. Circumdati</taxon>
    </lineage>
</organism>
<gene>
    <name evidence="1" type="ORF">BO79DRAFT_260989</name>
</gene>
<protein>
    <submittedName>
        <fullName evidence="1">NAD dependent epimerase/dehydratase</fullName>
    </submittedName>
</protein>
<sequence length="302" mass="33481">MSVFVCGATGTQGGAIAKYLHEKGIKVHTVTRTPLSTKSQHLRALGADVIAGDYDNEASLRASLANCTGLFLNMVPDFQNPDIEVIRGRRLLTLAKEAGVKHVVYSSAFAVNEPHKIRTFTPTGFVGKMLLPKQALENEIRTMGFERWTILRPGSFMTNFLAPMVYMYSGLVDKGCWVTAWTTETKIPLVDPMDIGKVGAMALTDKKLHGKEIEIAGELLTVEEIVKELVKATGRDLKATYLIEEEIEAQAAVNPLIEAQLAMRDMAQFADLEATKEWDLDLGTFERFLKRENEKVVKTFSV</sequence>
<accession>A0ACD1IUG6</accession>
<evidence type="ECO:0000313" key="1">
    <source>
        <dbReference type="EMBL" id="RAK94067.1"/>
    </source>
</evidence>
<evidence type="ECO:0000313" key="2">
    <source>
        <dbReference type="Proteomes" id="UP000249748"/>
    </source>
</evidence>
<proteinExistence type="predicted"/>